<dbReference type="EMBL" id="GG738858">
    <property type="protein sequence ID" value="EFC46528.1"/>
    <property type="molecule type" value="Genomic_DNA"/>
</dbReference>
<dbReference type="GeneID" id="8859891"/>
<gene>
    <name evidence="2" type="ORF">NAEGRDRAFT_79120</name>
</gene>
<organism evidence="3">
    <name type="scientific">Naegleria gruberi</name>
    <name type="common">Amoeba</name>
    <dbReference type="NCBI Taxonomy" id="5762"/>
    <lineage>
        <taxon>Eukaryota</taxon>
        <taxon>Discoba</taxon>
        <taxon>Heterolobosea</taxon>
        <taxon>Tetramitia</taxon>
        <taxon>Eutetramitia</taxon>
        <taxon>Vahlkampfiidae</taxon>
        <taxon>Naegleria</taxon>
    </lineage>
</organism>
<evidence type="ECO:0000256" key="1">
    <source>
        <dbReference type="SAM" id="SignalP"/>
    </source>
</evidence>
<keyword evidence="1" id="KW-0732">Signal</keyword>
<feature type="chain" id="PRO_5003038392" evidence="1">
    <location>
        <begin position="38"/>
        <end position="180"/>
    </location>
</feature>
<proteinExistence type="predicted"/>
<name>D2V954_NAEGR</name>
<protein>
    <submittedName>
        <fullName evidence="2">Uncharacterized protein</fullName>
    </submittedName>
</protein>
<dbReference type="RefSeq" id="XP_002679272.1">
    <property type="nucleotide sequence ID" value="XM_002679226.1"/>
</dbReference>
<accession>D2V954</accession>
<dbReference type="InParanoid" id="D2V954"/>
<dbReference type="KEGG" id="ngr:NAEGRDRAFT_79120"/>
<reference evidence="2 3" key="1">
    <citation type="journal article" date="2010" name="Cell">
        <title>The genome of Naegleria gruberi illuminates early eukaryotic versatility.</title>
        <authorList>
            <person name="Fritz-Laylin L.K."/>
            <person name="Prochnik S.E."/>
            <person name="Ginger M.L."/>
            <person name="Dacks J.B."/>
            <person name="Carpenter M.L."/>
            <person name="Field M.C."/>
            <person name="Kuo A."/>
            <person name="Paredez A."/>
            <person name="Chapman J."/>
            <person name="Pham J."/>
            <person name="Shu S."/>
            <person name="Neupane R."/>
            <person name="Cipriano M."/>
            <person name="Mancuso J."/>
            <person name="Tu H."/>
            <person name="Salamov A."/>
            <person name="Lindquist E."/>
            <person name="Shapiro H."/>
            <person name="Lucas S."/>
            <person name="Grigoriev I.V."/>
            <person name="Cande W.Z."/>
            <person name="Fulton C."/>
            <person name="Rokhsar D.S."/>
            <person name="Dawson S.C."/>
        </authorList>
    </citation>
    <scope>NUCLEOTIDE SEQUENCE [LARGE SCALE GENOMIC DNA]</scope>
    <source>
        <strain evidence="2 3">NEG-M</strain>
    </source>
</reference>
<dbReference type="AlphaFoldDB" id="D2V954"/>
<sequence>MTGTTDSMPRSATSGRFLVMILLVVVVCLMTTQSANCKKIDVFDVLVKYLRKPARKAKTMNAAKATDSCTLQCSSGSTGQHEYQKCVDLCKVQIPTKKRSSGNTELYDTLASKILKFSQFKKLIEGPENKTKEVSENCQKCLDVCIKDKRGPACYGQCGLKSYCTFEDISIAPNLLNFVN</sequence>
<evidence type="ECO:0000313" key="2">
    <source>
        <dbReference type="EMBL" id="EFC46528.1"/>
    </source>
</evidence>
<keyword evidence="3" id="KW-1185">Reference proteome</keyword>
<dbReference type="VEuPathDB" id="AmoebaDB:NAEGRDRAFT_79120"/>
<feature type="signal peptide" evidence="1">
    <location>
        <begin position="1"/>
        <end position="37"/>
    </location>
</feature>
<dbReference type="Proteomes" id="UP000006671">
    <property type="component" value="Unassembled WGS sequence"/>
</dbReference>
<evidence type="ECO:0000313" key="3">
    <source>
        <dbReference type="Proteomes" id="UP000006671"/>
    </source>
</evidence>
<dbReference type="OrthoDB" id="10540226at2759"/>